<dbReference type="Proteomes" id="UP001291687">
    <property type="component" value="Unassembled WGS sequence"/>
</dbReference>
<proteinExistence type="predicted"/>
<organism evidence="1 2">
    <name type="scientific">Candidatus Megaera venefica</name>
    <dbReference type="NCBI Taxonomy" id="2055910"/>
    <lineage>
        <taxon>Bacteria</taxon>
        <taxon>Pseudomonadati</taxon>
        <taxon>Pseudomonadota</taxon>
        <taxon>Alphaproteobacteria</taxon>
        <taxon>Rickettsiales</taxon>
        <taxon>Rickettsiaceae</taxon>
        <taxon>Candidatus Megaera</taxon>
    </lineage>
</organism>
<dbReference type="EMBL" id="JARJFB010000064">
    <property type="protein sequence ID" value="MEA0970960.1"/>
    <property type="molecule type" value="Genomic_DNA"/>
</dbReference>
<dbReference type="SUPFAM" id="SSF52540">
    <property type="entry name" value="P-loop containing nucleoside triphosphate hydrolases"/>
    <property type="match status" value="1"/>
</dbReference>
<evidence type="ECO:0000313" key="1">
    <source>
        <dbReference type="EMBL" id="MEA0970960.1"/>
    </source>
</evidence>
<dbReference type="InterPro" id="IPR027417">
    <property type="entry name" value="P-loop_NTPase"/>
</dbReference>
<protein>
    <recommendedName>
        <fullName evidence="3">Shikimate kinase</fullName>
    </recommendedName>
</protein>
<name>A0ABU5NCS5_9RICK</name>
<sequence length="191" mass="21933">MKNNTTIIYLTGKPGVGKYTIAKALASDYGFIICDNQLINNPIFELLQYDGYTKIPDFAWDSIARIRTEILEFLVKVPQNSCVLTNNLYENNGDRALYEQVNKMAHLRGSIFIPVRLLINEQEHLKRVVQTERRARWKSIDPKYVYDKEPLLSIDPPYLLELNVSKLSAGKAAKEIVSHITSLKLKKDYTL</sequence>
<gene>
    <name evidence="1" type="ORF">Megvenef_00929</name>
</gene>
<keyword evidence="2" id="KW-1185">Reference proteome</keyword>
<reference evidence="1 2" key="1">
    <citation type="submission" date="2023-03" db="EMBL/GenBank/DDBJ databases">
        <title>Host association and intracellularity evolved multiple times independently in the Rickettsiales.</title>
        <authorList>
            <person name="Castelli M."/>
            <person name="Nardi T."/>
            <person name="Gammuto L."/>
            <person name="Bellinzona G."/>
            <person name="Sabaneyeva E."/>
            <person name="Potekhin A."/>
            <person name="Serra V."/>
            <person name="Petroni G."/>
            <person name="Sassera D."/>
        </authorList>
    </citation>
    <scope>NUCLEOTIDE SEQUENCE [LARGE SCALE GENOMIC DNA]</scope>
    <source>
        <strain evidence="1 2">Sr 2-6</strain>
    </source>
</reference>
<comment type="caution">
    <text evidence="1">The sequence shown here is derived from an EMBL/GenBank/DDBJ whole genome shotgun (WGS) entry which is preliminary data.</text>
</comment>
<dbReference type="RefSeq" id="WP_322776857.1">
    <property type="nucleotide sequence ID" value="NZ_JARJFB010000064.1"/>
</dbReference>
<evidence type="ECO:0008006" key="3">
    <source>
        <dbReference type="Google" id="ProtNLM"/>
    </source>
</evidence>
<dbReference type="Gene3D" id="3.40.50.300">
    <property type="entry name" value="P-loop containing nucleotide triphosphate hydrolases"/>
    <property type="match status" value="1"/>
</dbReference>
<evidence type="ECO:0000313" key="2">
    <source>
        <dbReference type="Proteomes" id="UP001291687"/>
    </source>
</evidence>
<accession>A0ABU5NCS5</accession>